<proteinExistence type="evidence at transcript level"/>
<accession>B3IX37</accession>
<feature type="compositionally biased region" description="Low complexity" evidence="7">
    <location>
        <begin position="347"/>
        <end position="371"/>
    </location>
</feature>
<dbReference type="SMART" id="SM00380">
    <property type="entry name" value="AP2"/>
    <property type="match status" value="1"/>
</dbReference>
<name>B3IX37_LOTJA</name>
<evidence type="ECO:0000256" key="7">
    <source>
        <dbReference type="SAM" id="MobiDB-lite"/>
    </source>
</evidence>
<feature type="compositionally biased region" description="Gly residues" evidence="7">
    <location>
        <begin position="391"/>
        <end position="401"/>
    </location>
</feature>
<keyword evidence="3" id="KW-0238">DNA-binding</keyword>
<dbReference type="GO" id="GO:0009873">
    <property type="term" value="P:ethylene-activated signaling pathway"/>
    <property type="evidence" value="ECO:0007669"/>
    <property type="project" value="InterPro"/>
</dbReference>
<evidence type="ECO:0000256" key="2">
    <source>
        <dbReference type="ARBA" id="ARBA00023015"/>
    </source>
</evidence>
<gene>
    <name evidence="9" type="primary">LjERF17</name>
</gene>
<sequence>MSLLTVALAHQKGSSELLSFTAQHGGGGDGEGRTSGGSVESQSLGLNQAVVRRQGEATMQGSMVSGYNRTREQTEMISALTQVASGSGNELFQGSGFPMMSGFGQVSSSGLSSGSVSGSWVGNKRGREEEEESSVSHQYMQQQTIPRLFRTTVGNFMVPSPVESSSVTEESPSTTTAVSAAAPSYEDTGERRRKYRGVRQRPWGKWAAEIRDPHKAARVWLGTFDTAEAAARAYDEAALRFRGNRAKLNFPENVRAVPPRPPPPQQQFQAFPATRLAIPDPLPPPQLQNPPPFQGQPELMRDYLEYSQLLQNYGEFQLQQQQQQQESSSLLQQLYYDTQLVTLQSPSFSSSVSSSSTTTTTQFSPSTQLSPASFPLFSSQQLGISRPPGNLPGGGRGGSSSGGRQFTPSTWSDTSGHRPPYG</sequence>
<keyword evidence="5" id="KW-0539">Nucleus</keyword>
<comment type="subcellular location">
    <subcellularLocation>
        <location evidence="1">Nucleus</location>
    </subcellularLocation>
</comment>
<dbReference type="CDD" id="cd00018">
    <property type="entry name" value="AP2"/>
    <property type="match status" value="1"/>
</dbReference>
<dbReference type="InterPro" id="IPR001471">
    <property type="entry name" value="AP2/ERF_dom"/>
</dbReference>
<feature type="domain" description="AP2/ERF" evidence="8">
    <location>
        <begin position="194"/>
        <end position="251"/>
    </location>
</feature>
<dbReference type="Pfam" id="PF00847">
    <property type="entry name" value="AP2"/>
    <property type="match status" value="1"/>
</dbReference>
<dbReference type="PANTHER" id="PTHR31190:SF421">
    <property type="entry name" value="ETHYLENE-RESPONSIVE TRANSCRIPTION FACTOR ERF110"/>
    <property type="match status" value="1"/>
</dbReference>
<feature type="compositionally biased region" description="Gly residues" evidence="7">
    <location>
        <begin position="24"/>
        <end position="35"/>
    </location>
</feature>
<evidence type="ECO:0000313" key="9">
    <source>
        <dbReference type="EMBL" id="BAG50064.1"/>
    </source>
</evidence>
<feature type="region of interest" description="Disordered" evidence="7">
    <location>
        <begin position="161"/>
        <end position="193"/>
    </location>
</feature>
<dbReference type="AlphaFoldDB" id="B3IX37"/>
<reference evidence="9" key="1">
    <citation type="journal article" date="2008" name="Plant Physiol.">
        <title>A positive regulatory role for LjERF1 in the nodulation process is revealed by systematic analysis of nodule-associated transcription factors of Lotus japonicus.</title>
        <authorList>
            <person name="Asamizu E."/>
            <person name="Shimoda Y."/>
            <person name="Kouchi H."/>
            <person name="Tabata S."/>
            <person name="Sato S."/>
        </authorList>
    </citation>
    <scope>NUCLEOTIDE SEQUENCE</scope>
</reference>
<evidence type="ECO:0000256" key="6">
    <source>
        <dbReference type="ARBA" id="ARBA00024343"/>
    </source>
</evidence>
<dbReference type="Gene3D" id="3.30.730.10">
    <property type="entry name" value="AP2/ERF domain"/>
    <property type="match status" value="1"/>
</dbReference>
<evidence type="ECO:0000259" key="8">
    <source>
        <dbReference type="PROSITE" id="PS51032"/>
    </source>
</evidence>
<feature type="compositionally biased region" description="Pro residues" evidence="7">
    <location>
        <begin position="280"/>
        <end position="294"/>
    </location>
</feature>
<feature type="region of interest" description="Disordered" evidence="7">
    <location>
        <begin position="277"/>
        <end position="297"/>
    </location>
</feature>
<keyword evidence="2" id="KW-0805">Transcription regulation</keyword>
<dbReference type="PRINTS" id="PR00367">
    <property type="entry name" value="ETHRSPELEMNT"/>
</dbReference>
<organism evidence="9">
    <name type="scientific">Lotus japonicus</name>
    <name type="common">Lotus corniculatus var. japonicus</name>
    <dbReference type="NCBI Taxonomy" id="34305"/>
    <lineage>
        <taxon>Eukaryota</taxon>
        <taxon>Viridiplantae</taxon>
        <taxon>Streptophyta</taxon>
        <taxon>Embryophyta</taxon>
        <taxon>Tracheophyta</taxon>
        <taxon>Spermatophyta</taxon>
        <taxon>Magnoliopsida</taxon>
        <taxon>eudicotyledons</taxon>
        <taxon>Gunneridae</taxon>
        <taxon>Pentapetalae</taxon>
        <taxon>rosids</taxon>
        <taxon>fabids</taxon>
        <taxon>Fabales</taxon>
        <taxon>Fabaceae</taxon>
        <taxon>Papilionoideae</taxon>
        <taxon>50 kb inversion clade</taxon>
        <taxon>NPAAA clade</taxon>
        <taxon>Hologalegina</taxon>
        <taxon>robinioid clade</taxon>
        <taxon>Loteae</taxon>
        <taxon>Lotus</taxon>
    </lineage>
</organism>
<evidence type="ECO:0000256" key="5">
    <source>
        <dbReference type="ARBA" id="ARBA00023242"/>
    </source>
</evidence>
<feature type="region of interest" description="Disordered" evidence="7">
    <location>
        <begin position="347"/>
        <end position="422"/>
    </location>
</feature>
<dbReference type="GO" id="GO:0003700">
    <property type="term" value="F:DNA-binding transcription factor activity"/>
    <property type="evidence" value="ECO:0007669"/>
    <property type="project" value="InterPro"/>
</dbReference>
<feature type="region of interest" description="Disordered" evidence="7">
    <location>
        <begin position="19"/>
        <end position="42"/>
    </location>
</feature>
<feature type="region of interest" description="Disordered" evidence="7">
    <location>
        <begin position="114"/>
        <end position="142"/>
    </location>
</feature>
<dbReference type="EMBL" id="AB378637">
    <property type="protein sequence ID" value="BAG50064.1"/>
    <property type="molecule type" value="mRNA"/>
</dbReference>
<comment type="similarity">
    <text evidence="6">Belongs to the AP2/ERF transcription factor family. ERF subfamily.</text>
</comment>
<dbReference type="GO" id="GO:0003677">
    <property type="term" value="F:DNA binding"/>
    <property type="evidence" value="ECO:0007669"/>
    <property type="project" value="UniProtKB-KW"/>
</dbReference>
<protein>
    <submittedName>
        <fullName evidence="9">Transcription factor AP2-EREBP</fullName>
    </submittedName>
</protein>
<evidence type="ECO:0000256" key="4">
    <source>
        <dbReference type="ARBA" id="ARBA00023163"/>
    </source>
</evidence>
<dbReference type="InterPro" id="IPR036955">
    <property type="entry name" value="AP2/ERF_dom_sf"/>
</dbReference>
<dbReference type="PANTHER" id="PTHR31190">
    <property type="entry name" value="DNA-BINDING DOMAIN"/>
    <property type="match status" value="1"/>
</dbReference>
<keyword evidence="4" id="KW-0804">Transcription</keyword>
<dbReference type="SUPFAM" id="SSF54171">
    <property type="entry name" value="DNA-binding domain"/>
    <property type="match status" value="1"/>
</dbReference>
<dbReference type="InterPro" id="IPR016177">
    <property type="entry name" value="DNA-bd_dom_sf"/>
</dbReference>
<dbReference type="PROSITE" id="PS51032">
    <property type="entry name" value="AP2_ERF"/>
    <property type="match status" value="1"/>
</dbReference>
<dbReference type="FunFam" id="3.30.730.10:FF:000001">
    <property type="entry name" value="Ethylene-responsive transcription factor 2"/>
    <property type="match status" value="1"/>
</dbReference>
<feature type="compositionally biased region" description="Low complexity" evidence="7">
    <location>
        <begin position="161"/>
        <end position="184"/>
    </location>
</feature>
<evidence type="ECO:0000256" key="1">
    <source>
        <dbReference type="ARBA" id="ARBA00004123"/>
    </source>
</evidence>
<evidence type="ECO:0000256" key="3">
    <source>
        <dbReference type="ARBA" id="ARBA00023125"/>
    </source>
</evidence>
<dbReference type="GO" id="GO:0005634">
    <property type="term" value="C:nucleus"/>
    <property type="evidence" value="ECO:0007669"/>
    <property type="project" value="UniProtKB-SubCell"/>
</dbReference>
<dbReference type="InterPro" id="IPR044808">
    <property type="entry name" value="ERF_plant"/>
</dbReference>